<reference evidence="2 3" key="1">
    <citation type="submission" date="2024-05" db="EMBL/GenBank/DDBJ databases">
        <authorList>
            <person name="Liu Q."/>
            <person name="Xin Y.-H."/>
        </authorList>
    </citation>
    <scope>NUCLEOTIDE SEQUENCE [LARGE SCALE GENOMIC DNA]</scope>
    <source>
        <strain evidence="2 3">CGMCC 1.15349</strain>
    </source>
</reference>
<dbReference type="SUPFAM" id="SSF109604">
    <property type="entry name" value="HD-domain/PDEase-like"/>
    <property type="match status" value="1"/>
</dbReference>
<comment type="caution">
    <text evidence="2">The sequence shown here is derived from an EMBL/GenBank/DDBJ whole genome shotgun (WGS) entry which is preliminary data.</text>
</comment>
<feature type="domain" description="HD/PDEase" evidence="1">
    <location>
        <begin position="25"/>
        <end position="136"/>
    </location>
</feature>
<dbReference type="Pfam" id="PF13328">
    <property type="entry name" value="HD_4"/>
    <property type="match status" value="1"/>
</dbReference>
<dbReference type="Proteomes" id="UP001404104">
    <property type="component" value="Unassembled WGS sequence"/>
</dbReference>
<evidence type="ECO:0000259" key="1">
    <source>
        <dbReference type="SMART" id="SM00471"/>
    </source>
</evidence>
<evidence type="ECO:0000313" key="2">
    <source>
        <dbReference type="EMBL" id="MEN2786736.1"/>
    </source>
</evidence>
<organism evidence="2 3">
    <name type="scientific">Sphingomonas qilianensis</name>
    <dbReference type="NCBI Taxonomy" id="1736690"/>
    <lineage>
        <taxon>Bacteria</taxon>
        <taxon>Pseudomonadati</taxon>
        <taxon>Pseudomonadota</taxon>
        <taxon>Alphaproteobacteria</taxon>
        <taxon>Sphingomonadales</taxon>
        <taxon>Sphingomonadaceae</taxon>
        <taxon>Sphingomonas</taxon>
    </lineage>
</organism>
<protein>
    <submittedName>
        <fullName evidence="2">HD domain-containing protein</fullName>
    </submittedName>
</protein>
<dbReference type="SMART" id="SM00471">
    <property type="entry name" value="HDc"/>
    <property type="match status" value="1"/>
</dbReference>
<proteinExistence type="predicted"/>
<dbReference type="InterPro" id="IPR052194">
    <property type="entry name" value="MESH1"/>
</dbReference>
<keyword evidence="3" id="KW-1185">Reference proteome</keyword>
<name>A0ABU9XSC6_9SPHN</name>
<evidence type="ECO:0000313" key="3">
    <source>
        <dbReference type="Proteomes" id="UP001404104"/>
    </source>
</evidence>
<dbReference type="EMBL" id="JBDIMF010000003">
    <property type="protein sequence ID" value="MEN2786736.1"/>
    <property type="molecule type" value="Genomic_DNA"/>
</dbReference>
<dbReference type="RefSeq" id="WP_345864530.1">
    <property type="nucleotide sequence ID" value="NZ_JBDIMF010000003.1"/>
</dbReference>
<gene>
    <name evidence="2" type="ORF">ABC969_09930</name>
</gene>
<dbReference type="InterPro" id="IPR003607">
    <property type="entry name" value="HD/PDEase_dom"/>
</dbReference>
<dbReference type="PANTHER" id="PTHR46246">
    <property type="entry name" value="GUANOSINE-3',5'-BIS(DIPHOSPHATE) 3'-PYROPHOSPHOHYDROLASE MESH1"/>
    <property type="match status" value="1"/>
</dbReference>
<sequence>MLTDRFDEALSYASRLHREQRRKSTAIPYVAHLLGVASIALENGGDEDQAIAALLHDAVEDQGGAPRLLEIRNRFGDRVAEIVDHCTDADVDPKPAWHPRKAAYIASLANKPIASLQVSLADKTHNAGAIVADLAVHGDVLWSRFTGGRDGTLWYYDALAQAFAGRIPGPALERFAALVDQMHGIAGRVRGGVA</sequence>
<dbReference type="PANTHER" id="PTHR46246:SF1">
    <property type="entry name" value="GUANOSINE-3',5'-BIS(DIPHOSPHATE) 3'-PYROPHOSPHOHYDROLASE MESH1"/>
    <property type="match status" value="1"/>
</dbReference>
<accession>A0ABU9XSC6</accession>
<dbReference type="Gene3D" id="1.10.3210.10">
    <property type="entry name" value="Hypothetical protein af1432"/>
    <property type="match status" value="1"/>
</dbReference>